<keyword evidence="1" id="KW-1133">Transmembrane helix</keyword>
<protein>
    <submittedName>
        <fullName evidence="2">Endopeptidase O</fullName>
    </submittedName>
</protein>
<feature type="non-terminal residue" evidence="2">
    <location>
        <position position="69"/>
    </location>
</feature>
<name>W1X555_9ZZZZ</name>
<dbReference type="AlphaFoldDB" id="W1X555"/>
<evidence type="ECO:0000256" key="1">
    <source>
        <dbReference type="SAM" id="Phobius"/>
    </source>
</evidence>
<keyword evidence="1" id="KW-0812">Transmembrane</keyword>
<dbReference type="EMBL" id="AZMM01017866">
    <property type="protein sequence ID" value="ETJ25296.1"/>
    <property type="molecule type" value="Genomic_DNA"/>
</dbReference>
<comment type="caution">
    <text evidence="2">The sequence shown here is derived from an EMBL/GenBank/DDBJ whole genome shotgun (WGS) entry which is preliminary data.</text>
</comment>
<proteinExistence type="predicted"/>
<reference evidence="2" key="1">
    <citation type="submission" date="2013-12" db="EMBL/GenBank/DDBJ databases">
        <title>A Varibaculum cambriense genome reconstructed from a premature infant gut community with otherwise low bacterial novelty that shifts toward anaerobic metabolism during the third week of life.</title>
        <authorList>
            <person name="Brown C.T."/>
            <person name="Sharon I."/>
            <person name="Thomas B.C."/>
            <person name="Castelle C.J."/>
            <person name="Morowitz M.J."/>
            <person name="Banfield J.F."/>
        </authorList>
    </citation>
    <scope>NUCLEOTIDE SEQUENCE</scope>
</reference>
<gene>
    <name evidence="2" type="ORF">Q604_UNBC17866G0001</name>
</gene>
<accession>W1X555</accession>
<feature type="transmembrane region" description="Helical" evidence="1">
    <location>
        <begin position="43"/>
        <end position="61"/>
    </location>
</feature>
<feature type="non-terminal residue" evidence="2">
    <location>
        <position position="1"/>
    </location>
</feature>
<keyword evidence="1" id="KW-0472">Membrane</keyword>
<organism evidence="2">
    <name type="scientific">human gut metagenome</name>
    <dbReference type="NCBI Taxonomy" id="408170"/>
    <lineage>
        <taxon>unclassified sequences</taxon>
        <taxon>metagenomes</taxon>
        <taxon>organismal metagenomes</taxon>
    </lineage>
</organism>
<dbReference type="Gene3D" id="1.10.1380.10">
    <property type="entry name" value="Neutral endopeptidase , domain2"/>
    <property type="match status" value="1"/>
</dbReference>
<dbReference type="InterPro" id="IPR042089">
    <property type="entry name" value="Peptidase_M13_dom_2"/>
</dbReference>
<sequence length="69" mass="8006">VDLKDATKYALYVEQTGLSLGDSDEYTKPTESTAHTKELITNYYIKLLSIFLHLILSYLQYQPLNFPYI</sequence>
<evidence type="ECO:0000313" key="2">
    <source>
        <dbReference type="EMBL" id="ETJ25296.1"/>
    </source>
</evidence>